<evidence type="ECO:0000313" key="1">
    <source>
        <dbReference type="EMBL" id="ELR22966.1"/>
    </source>
</evidence>
<dbReference type="GeneID" id="14923933"/>
<dbReference type="EMBL" id="KB007868">
    <property type="protein sequence ID" value="ELR22966.1"/>
    <property type="molecule type" value="Genomic_DNA"/>
</dbReference>
<reference evidence="1 2" key="1">
    <citation type="journal article" date="2013" name="Genome Biol.">
        <title>Genome of Acanthamoeba castellanii highlights extensive lateral gene transfer and early evolution of tyrosine kinase signaling.</title>
        <authorList>
            <person name="Clarke M."/>
            <person name="Lohan A.J."/>
            <person name="Liu B."/>
            <person name="Lagkouvardos I."/>
            <person name="Roy S."/>
            <person name="Zafar N."/>
            <person name="Bertelli C."/>
            <person name="Schilde C."/>
            <person name="Kianianmomeni A."/>
            <person name="Burglin T.R."/>
            <person name="Frech C."/>
            <person name="Turcotte B."/>
            <person name="Kopec K.O."/>
            <person name="Synnott J.M."/>
            <person name="Choo C."/>
            <person name="Paponov I."/>
            <person name="Finkler A."/>
            <person name="Soon Heng Tan C."/>
            <person name="Hutchins A.P."/>
            <person name="Weinmeier T."/>
            <person name="Rattei T."/>
            <person name="Chu J.S."/>
            <person name="Gimenez G."/>
            <person name="Irimia M."/>
            <person name="Rigden D.J."/>
            <person name="Fitzpatrick D.A."/>
            <person name="Lorenzo-Morales J."/>
            <person name="Bateman A."/>
            <person name="Chiu C.H."/>
            <person name="Tang P."/>
            <person name="Hegemann P."/>
            <person name="Fromm H."/>
            <person name="Raoult D."/>
            <person name="Greub G."/>
            <person name="Miranda-Saavedra D."/>
            <person name="Chen N."/>
            <person name="Nash P."/>
            <person name="Ginger M.L."/>
            <person name="Horn M."/>
            <person name="Schaap P."/>
            <person name="Caler L."/>
            <person name="Loftus B."/>
        </authorList>
    </citation>
    <scope>NUCLEOTIDE SEQUENCE [LARGE SCALE GENOMIC DNA]</scope>
    <source>
        <strain evidence="1 2">Neff</strain>
    </source>
</reference>
<dbReference type="KEGG" id="acan:ACA1_036590"/>
<dbReference type="AlphaFoldDB" id="L8HEY3"/>
<organism evidence="1 2">
    <name type="scientific">Acanthamoeba castellanii (strain ATCC 30010 / Neff)</name>
    <dbReference type="NCBI Taxonomy" id="1257118"/>
    <lineage>
        <taxon>Eukaryota</taxon>
        <taxon>Amoebozoa</taxon>
        <taxon>Discosea</taxon>
        <taxon>Longamoebia</taxon>
        <taxon>Centramoebida</taxon>
        <taxon>Acanthamoebidae</taxon>
        <taxon>Acanthamoeba</taxon>
    </lineage>
</organism>
<sequence>MGKEEKLVVLVAAGQVVPTKGAIFKARWQLANYLQRVNTALSMINLSLNQPLHSLTRDAATPNVMYKAILQHFDSPDVNRDLHDFAELTNIKMSDMETIIGYIN</sequence>
<dbReference type="Proteomes" id="UP000011083">
    <property type="component" value="Unassembled WGS sequence"/>
</dbReference>
<dbReference type="VEuPathDB" id="AmoebaDB:ACA1_036590"/>
<protein>
    <submittedName>
        <fullName evidence="1">Uncharacterized protein</fullName>
    </submittedName>
</protein>
<name>L8HEY3_ACACF</name>
<dbReference type="RefSeq" id="XP_004352105.1">
    <property type="nucleotide sequence ID" value="XM_004352053.1"/>
</dbReference>
<gene>
    <name evidence="1" type="ORF">ACA1_036590</name>
</gene>
<evidence type="ECO:0000313" key="2">
    <source>
        <dbReference type="Proteomes" id="UP000011083"/>
    </source>
</evidence>
<keyword evidence="2" id="KW-1185">Reference proteome</keyword>
<accession>L8HEY3</accession>
<proteinExistence type="predicted"/>